<sequence>MSLLRRRYYNLHTWSQLKYQCSLLSRSRCYYCSRDPKLGNTHLVFSLLFSYGKT</sequence>
<evidence type="ECO:0000313" key="1">
    <source>
        <dbReference type="EMBL" id="CDW42205.1"/>
    </source>
</evidence>
<dbReference type="EMBL" id="HACA01024844">
    <property type="protein sequence ID" value="CDW42205.1"/>
    <property type="molecule type" value="Transcribed_RNA"/>
</dbReference>
<organism evidence="1">
    <name type="scientific">Lepeophtheirus salmonis</name>
    <name type="common">Salmon louse</name>
    <name type="synonym">Caligus salmonis</name>
    <dbReference type="NCBI Taxonomy" id="72036"/>
    <lineage>
        <taxon>Eukaryota</taxon>
        <taxon>Metazoa</taxon>
        <taxon>Ecdysozoa</taxon>
        <taxon>Arthropoda</taxon>
        <taxon>Crustacea</taxon>
        <taxon>Multicrustacea</taxon>
        <taxon>Hexanauplia</taxon>
        <taxon>Copepoda</taxon>
        <taxon>Siphonostomatoida</taxon>
        <taxon>Caligidae</taxon>
        <taxon>Lepeophtheirus</taxon>
    </lineage>
</organism>
<feature type="non-terminal residue" evidence="1">
    <location>
        <position position="54"/>
    </location>
</feature>
<proteinExistence type="predicted"/>
<reference evidence="1" key="1">
    <citation type="submission" date="2014-05" db="EMBL/GenBank/DDBJ databases">
        <authorList>
            <person name="Chronopoulou M."/>
        </authorList>
    </citation>
    <scope>NUCLEOTIDE SEQUENCE</scope>
    <source>
        <tissue evidence="1">Whole organism</tissue>
    </source>
</reference>
<accession>A0A0K2UVT8</accession>
<name>A0A0K2UVT8_LEPSM</name>
<dbReference type="AlphaFoldDB" id="A0A0K2UVT8"/>
<protein>
    <submittedName>
        <fullName evidence="1">Uncharacterized protein</fullName>
    </submittedName>
</protein>